<dbReference type="EMBL" id="SNSC02000023">
    <property type="protein sequence ID" value="TID14200.1"/>
    <property type="molecule type" value="Genomic_DNA"/>
</dbReference>
<keyword evidence="2" id="KW-0479">Metal-binding</keyword>
<keyword evidence="3" id="KW-0812">Transmembrane</keyword>
<sequence>MTQGPPLTQDQLNEGKCPYLSTIAGAKKDGNGHSTTLIGLTILFCLYAIYKIYIYPFYISPLREVPEPSGARFPWGHADLIKKTANGEAFRKWVKEVPNQGLIRLRLLFNTERLLLTTPEAYKQLLVDNHHQIHKPEAPVFAISHLIGNGLIVAEGSEHRVNTATTTVDAYDLSSRVSLDMVASAGLGVDFEALSKPSGEKLKTYTDVFHEFPPMFFWQFIGTLEWIPMKWVFSLPLPSIRKIIPTANKLKGAGYSVIEERKAAMAQGQPGKPDILAIALESGEFSNDVVASQVISFLAAGHETTAATLSHAMYLLCKYPLVQERLRKEIRHFISTGSEGGGKFEGTGLETLSYLNAVTSEVLRLMPPLPSIVRVASADLTIVGQLVPKGTELILSPWATNVLEEFWGPDSDEFNPERWLNQGRFNGTGGAATNFANLVFFHGPRSCIGKDFAKVELLSVIAAWFGEFEFELVDPDEAYDYVGWVTIRPRDGLNVRARVAKG</sequence>
<dbReference type="InterPro" id="IPR036396">
    <property type="entry name" value="Cyt_P450_sf"/>
</dbReference>
<dbReference type="GO" id="GO:0004497">
    <property type="term" value="F:monooxygenase activity"/>
    <property type="evidence" value="ECO:0007669"/>
    <property type="project" value="InterPro"/>
</dbReference>
<dbReference type="STRING" id="86259.A0A4Z1NTA8"/>
<dbReference type="InterPro" id="IPR050121">
    <property type="entry name" value="Cytochrome_P450_monoxygenase"/>
</dbReference>
<gene>
    <name evidence="4" type="ORF">E6O75_ATG09279</name>
</gene>
<dbReference type="Gene3D" id="1.10.630.10">
    <property type="entry name" value="Cytochrome P450"/>
    <property type="match status" value="1"/>
</dbReference>
<dbReference type="SUPFAM" id="SSF48264">
    <property type="entry name" value="Cytochrome P450"/>
    <property type="match status" value="1"/>
</dbReference>
<organism evidence="4 5">
    <name type="scientific">Venturia nashicola</name>
    <dbReference type="NCBI Taxonomy" id="86259"/>
    <lineage>
        <taxon>Eukaryota</taxon>
        <taxon>Fungi</taxon>
        <taxon>Dikarya</taxon>
        <taxon>Ascomycota</taxon>
        <taxon>Pezizomycotina</taxon>
        <taxon>Dothideomycetes</taxon>
        <taxon>Pleosporomycetidae</taxon>
        <taxon>Venturiales</taxon>
        <taxon>Venturiaceae</taxon>
        <taxon>Venturia</taxon>
    </lineage>
</organism>
<dbReference type="GO" id="GO:0020037">
    <property type="term" value="F:heme binding"/>
    <property type="evidence" value="ECO:0007669"/>
    <property type="project" value="InterPro"/>
</dbReference>
<keyword evidence="3" id="KW-1133">Transmembrane helix</keyword>
<feature type="binding site" description="axial binding residue" evidence="2">
    <location>
        <position position="447"/>
    </location>
    <ligand>
        <name>heme</name>
        <dbReference type="ChEBI" id="CHEBI:30413"/>
    </ligand>
    <ligandPart>
        <name>Fe</name>
        <dbReference type="ChEBI" id="CHEBI:18248"/>
    </ligandPart>
</feature>
<evidence type="ECO:0000256" key="3">
    <source>
        <dbReference type="SAM" id="Phobius"/>
    </source>
</evidence>
<dbReference type="PRINTS" id="PR00463">
    <property type="entry name" value="EP450I"/>
</dbReference>
<comment type="similarity">
    <text evidence="1">Belongs to the cytochrome P450 family.</text>
</comment>
<dbReference type="Proteomes" id="UP000298493">
    <property type="component" value="Unassembled WGS sequence"/>
</dbReference>
<dbReference type="GO" id="GO:0016705">
    <property type="term" value="F:oxidoreductase activity, acting on paired donors, with incorporation or reduction of molecular oxygen"/>
    <property type="evidence" value="ECO:0007669"/>
    <property type="project" value="InterPro"/>
</dbReference>
<comment type="caution">
    <text evidence="4">The sequence shown here is derived from an EMBL/GenBank/DDBJ whole genome shotgun (WGS) entry which is preliminary data.</text>
</comment>
<accession>A0A4Z1NTA8</accession>
<keyword evidence="5" id="KW-1185">Reference proteome</keyword>
<evidence type="ECO:0000313" key="4">
    <source>
        <dbReference type="EMBL" id="TID14200.1"/>
    </source>
</evidence>
<dbReference type="InterPro" id="IPR002401">
    <property type="entry name" value="Cyt_P450_E_grp-I"/>
</dbReference>
<dbReference type="Pfam" id="PF00067">
    <property type="entry name" value="p450"/>
    <property type="match status" value="1"/>
</dbReference>
<feature type="transmembrane region" description="Helical" evidence="3">
    <location>
        <begin position="37"/>
        <end position="58"/>
    </location>
</feature>
<evidence type="ECO:0000256" key="2">
    <source>
        <dbReference type="PIRSR" id="PIRSR602401-1"/>
    </source>
</evidence>
<proteinExistence type="inferred from homology"/>
<keyword evidence="3" id="KW-0472">Membrane</keyword>
<keyword evidence="2" id="KW-0349">Heme</keyword>
<reference evidence="4 5" key="1">
    <citation type="submission" date="2019-04" db="EMBL/GenBank/DDBJ databases">
        <title>High contiguity whole genome sequence and gene annotation resource for two Venturia nashicola isolates.</title>
        <authorList>
            <person name="Prokchorchik M."/>
            <person name="Won K."/>
            <person name="Lee Y."/>
            <person name="Choi E.D."/>
            <person name="Segonzac C."/>
            <person name="Sohn K.H."/>
        </authorList>
    </citation>
    <scope>NUCLEOTIDE SEQUENCE [LARGE SCALE GENOMIC DNA]</scope>
    <source>
        <strain evidence="4 5">PRI2</strain>
    </source>
</reference>
<dbReference type="PANTHER" id="PTHR24305">
    <property type="entry name" value="CYTOCHROME P450"/>
    <property type="match status" value="1"/>
</dbReference>
<evidence type="ECO:0000313" key="5">
    <source>
        <dbReference type="Proteomes" id="UP000298493"/>
    </source>
</evidence>
<dbReference type="PRINTS" id="PR00385">
    <property type="entry name" value="P450"/>
</dbReference>
<evidence type="ECO:0000256" key="1">
    <source>
        <dbReference type="ARBA" id="ARBA00010617"/>
    </source>
</evidence>
<protein>
    <submittedName>
        <fullName evidence="4">Cytochrome P450</fullName>
    </submittedName>
</protein>
<keyword evidence="2" id="KW-0408">Iron</keyword>
<dbReference type="AlphaFoldDB" id="A0A4Z1NTA8"/>
<dbReference type="GO" id="GO:0005506">
    <property type="term" value="F:iron ion binding"/>
    <property type="evidence" value="ECO:0007669"/>
    <property type="project" value="InterPro"/>
</dbReference>
<comment type="cofactor">
    <cofactor evidence="2">
        <name>heme</name>
        <dbReference type="ChEBI" id="CHEBI:30413"/>
    </cofactor>
</comment>
<name>A0A4Z1NTA8_9PEZI</name>
<dbReference type="InterPro" id="IPR001128">
    <property type="entry name" value="Cyt_P450"/>
</dbReference>
<dbReference type="PANTHER" id="PTHR24305:SF166">
    <property type="entry name" value="CYTOCHROME P450 12A4, MITOCHONDRIAL-RELATED"/>
    <property type="match status" value="1"/>
</dbReference>